<dbReference type="AlphaFoldDB" id="A0A3N4J7P5"/>
<name>A0A3N4J7P5_9PEZI</name>
<sequence>MELNSEESQDLWGLNLPFDPLRNAFQPTQSGLQVQYPEPIQNYPSTKTTAKPSIPGLWRYDFAILVNK</sequence>
<accession>A0A3N4J7P5</accession>
<reference evidence="1 2" key="1">
    <citation type="journal article" date="2018" name="Nat. Ecol. Evol.">
        <title>Pezizomycetes genomes reveal the molecular basis of ectomycorrhizal truffle lifestyle.</title>
        <authorList>
            <person name="Murat C."/>
            <person name="Payen T."/>
            <person name="Noel B."/>
            <person name="Kuo A."/>
            <person name="Morin E."/>
            <person name="Chen J."/>
            <person name="Kohler A."/>
            <person name="Krizsan K."/>
            <person name="Balestrini R."/>
            <person name="Da Silva C."/>
            <person name="Montanini B."/>
            <person name="Hainaut M."/>
            <person name="Levati E."/>
            <person name="Barry K.W."/>
            <person name="Belfiori B."/>
            <person name="Cichocki N."/>
            <person name="Clum A."/>
            <person name="Dockter R.B."/>
            <person name="Fauchery L."/>
            <person name="Guy J."/>
            <person name="Iotti M."/>
            <person name="Le Tacon F."/>
            <person name="Lindquist E.A."/>
            <person name="Lipzen A."/>
            <person name="Malagnac F."/>
            <person name="Mello A."/>
            <person name="Molinier V."/>
            <person name="Miyauchi S."/>
            <person name="Poulain J."/>
            <person name="Riccioni C."/>
            <person name="Rubini A."/>
            <person name="Sitrit Y."/>
            <person name="Splivallo R."/>
            <person name="Traeger S."/>
            <person name="Wang M."/>
            <person name="Zifcakova L."/>
            <person name="Wipf D."/>
            <person name="Zambonelli A."/>
            <person name="Paolocci F."/>
            <person name="Nowrousian M."/>
            <person name="Ottonello S."/>
            <person name="Baldrian P."/>
            <person name="Spatafora J.W."/>
            <person name="Henrissat B."/>
            <person name="Nagy L.G."/>
            <person name="Aury J.M."/>
            <person name="Wincker P."/>
            <person name="Grigoriev I.V."/>
            <person name="Bonfante P."/>
            <person name="Martin F.M."/>
        </authorList>
    </citation>
    <scope>NUCLEOTIDE SEQUENCE [LARGE SCALE GENOMIC DNA]</scope>
    <source>
        <strain evidence="1 2">120613-1</strain>
    </source>
</reference>
<gene>
    <name evidence="1" type="ORF">L873DRAFT_1814667</name>
</gene>
<dbReference type="EMBL" id="ML120439">
    <property type="protein sequence ID" value="RPA94312.1"/>
    <property type="molecule type" value="Genomic_DNA"/>
</dbReference>
<dbReference type="Proteomes" id="UP000276215">
    <property type="component" value="Unassembled WGS sequence"/>
</dbReference>
<keyword evidence="2" id="KW-1185">Reference proteome</keyword>
<evidence type="ECO:0000313" key="1">
    <source>
        <dbReference type="EMBL" id="RPA94312.1"/>
    </source>
</evidence>
<organism evidence="1 2">
    <name type="scientific">Choiromyces venosus 120613-1</name>
    <dbReference type="NCBI Taxonomy" id="1336337"/>
    <lineage>
        <taxon>Eukaryota</taxon>
        <taxon>Fungi</taxon>
        <taxon>Dikarya</taxon>
        <taxon>Ascomycota</taxon>
        <taxon>Pezizomycotina</taxon>
        <taxon>Pezizomycetes</taxon>
        <taxon>Pezizales</taxon>
        <taxon>Tuberaceae</taxon>
        <taxon>Choiromyces</taxon>
    </lineage>
</organism>
<evidence type="ECO:0000313" key="2">
    <source>
        <dbReference type="Proteomes" id="UP000276215"/>
    </source>
</evidence>
<protein>
    <submittedName>
        <fullName evidence="1">Uncharacterized protein</fullName>
    </submittedName>
</protein>
<proteinExistence type="predicted"/>